<dbReference type="Pfam" id="PF16499">
    <property type="entry name" value="Melibiase_2"/>
    <property type="match status" value="1"/>
</dbReference>
<organism evidence="6 7">
    <name type="scientific">Brassica oleracea var. oleracea</name>
    <dbReference type="NCBI Taxonomy" id="109376"/>
    <lineage>
        <taxon>Eukaryota</taxon>
        <taxon>Viridiplantae</taxon>
        <taxon>Streptophyta</taxon>
        <taxon>Embryophyta</taxon>
        <taxon>Tracheophyta</taxon>
        <taxon>Spermatophyta</taxon>
        <taxon>Magnoliopsida</taxon>
        <taxon>eudicotyledons</taxon>
        <taxon>Gunneridae</taxon>
        <taxon>Pentapetalae</taxon>
        <taxon>rosids</taxon>
        <taxon>malvids</taxon>
        <taxon>Brassicales</taxon>
        <taxon>Brassicaceae</taxon>
        <taxon>Brassiceae</taxon>
        <taxon>Brassica</taxon>
    </lineage>
</organism>
<accession>A0A0D3CST6</accession>
<dbReference type="InterPro" id="IPR013785">
    <property type="entry name" value="Aldolase_TIM"/>
</dbReference>
<evidence type="ECO:0000313" key="6">
    <source>
        <dbReference type="EnsemblPlants" id="Bo6g057650.1"/>
    </source>
</evidence>
<dbReference type="STRING" id="109376.A0A0D3CST6"/>
<dbReference type="PANTHER" id="PTHR11452">
    <property type="entry name" value="ALPHA-GALACTOSIDASE/ALPHA-N-ACETYLGALACTOSAMINIDASE"/>
    <property type="match status" value="1"/>
</dbReference>
<name>A0A0D3CST6_BRAOL</name>
<evidence type="ECO:0000313" key="7">
    <source>
        <dbReference type="Proteomes" id="UP000032141"/>
    </source>
</evidence>
<feature type="region of interest" description="Disordered" evidence="5">
    <location>
        <begin position="1"/>
        <end position="28"/>
    </location>
</feature>
<dbReference type="InterPro" id="IPR002241">
    <property type="entry name" value="Glyco_hydro_27"/>
</dbReference>
<keyword evidence="7" id="KW-1185">Reference proteome</keyword>
<sequence>MARERQSRSRDGERDREPQSRDGVDGERCYTTNTKHSRLVFHYVSLFCISVSVYSCMESCYANVRRVSVSVLDMFLFDNVRLKPDQLPKRDSSKQRSLILVGMPSIVLLCRDQDEAELLMINGEPIFAKCPWISICEKVITFWAGVDDFAPALSPQKSVGVEARLRKSRATEPPEGANLTLAIVAAEAVTRGHEGSSNKGKEIVTDPDILGGHLQMGSGSGHTHPRGASTELERVDDVDYDILGERMILPCGQKKLETFGGQLMTSMILGQGGKSLGICFYMTTIADLNNKWASCGGPSVWNDPDMLEVGNGWMTYEEYRGHFSIWALMKVCKLVSGKHLAVNIKKYGIRNCYQGILKVISTANILHKLQPKCVMATEL</sequence>
<dbReference type="SUPFAM" id="SSF51445">
    <property type="entry name" value="(Trans)glycosidases"/>
    <property type="match status" value="1"/>
</dbReference>
<keyword evidence="2 4" id="KW-0378">Hydrolase</keyword>
<proteinExistence type="inferred from homology"/>
<dbReference type="PRINTS" id="PR00740">
    <property type="entry name" value="GLHYDRLASE27"/>
</dbReference>
<keyword evidence="4" id="KW-1015">Disulfide bond</keyword>
<evidence type="ECO:0000256" key="2">
    <source>
        <dbReference type="ARBA" id="ARBA00022801"/>
    </source>
</evidence>
<dbReference type="InterPro" id="IPR017853">
    <property type="entry name" value="GH"/>
</dbReference>
<evidence type="ECO:0000256" key="3">
    <source>
        <dbReference type="ARBA" id="ARBA00023295"/>
    </source>
</evidence>
<keyword evidence="3 4" id="KW-0326">Glycosidase</keyword>
<dbReference type="AlphaFoldDB" id="A0A0D3CST6"/>
<dbReference type="EC" id="3.2.1.22" evidence="4"/>
<dbReference type="OMA" id="WISICEK"/>
<comment type="similarity">
    <text evidence="1 4">Belongs to the glycosyl hydrolase 27 family.</text>
</comment>
<protein>
    <recommendedName>
        <fullName evidence="4">Alpha-galactosidase</fullName>
        <ecNumber evidence="4">3.2.1.22</ecNumber>
    </recommendedName>
    <alternativeName>
        <fullName evidence="4">Melibiase</fullName>
    </alternativeName>
</protein>
<dbReference type="GO" id="GO:0004557">
    <property type="term" value="F:alpha-galactosidase activity"/>
    <property type="evidence" value="ECO:0007669"/>
    <property type="project" value="UniProtKB-EC"/>
</dbReference>
<evidence type="ECO:0000256" key="5">
    <source>
        <dbReference type="SAM" id="MobiDB-lite"/>
    </source>
</evidence>
<evidence type="ECO:0000256" key="1">
    <source>
        <dbReference type="ARBA" id="ARBA00009743"/>
    </source>
</evidence>
<dbReference type="Gene3D" id="3.20.20.70">
    <property type="entry name" value="Aldolase class I"/>
    <property type="match status" value="1"/>
</dbReference>
<dbReference type="Proteomes" id="UP000032141">
    <property type="component" value="Chromosome C6"/>
</dbReference>
<dbReference type="PANTHER" id="PTHR11452:SF75">
    <property type="entry name" value="ALPHA-GALACTOSIDASE MEL1"/>
    <property type="match status" value="1"/>
</dbReference>
<dbReference type="eggNOG" id="KOG2366">
    <property type="taxonomic scope" value="Eukaryota"/>
</dbReference>
<dbReference type="Gramene" id="Bo6g057650.1">
    <property type="protein sequence ID" value="Bo6g057650.1"/>
    <property type="gene ID" value="Bo6g057650"/>
</dbReference>
<reference evidence="6 7" key="1">
    <citation type="journal article" date="2014" name="Genome Biol.">
        <title>Transcriptome and methylome profiling reveals relics of genome dominance in the mesopolyploid Brassica oleracea.</title>
        <authorList>
            <person name="Parkin I.A."/>
            <person name="Koh C."/>
            <person name="Tang H."/>
            <person name="Robinson S.J."/>
            <person name="Kagale S."/>
            <person name="Clarke W.E."/>
            <person name="Town C.D."/>
            <person name="Nixon J."/>
            <person name="Krishnakumar V."/>
            <person name="Bidwell S.L."/>
            <person name="Denoeud F."/>
            <person name="Belcram H."/>
            <person name="Links M.G."/>
            <person name="Just J."/>
            <person name="Clarke C."/>
            <person name="Bender T."/>
            <person name="Huebert T."/>
            <person name="Mason A.S."/>
            <person name="Pires J.C."/>
            <person name="Barker G."/>
            <person name="Moore J."/>
            <person name="Walley P.G."/>
            <person name="Manoli S."/>
            <person name="Batley J."/>
            <person name="Edwards D."/>
            <person name="Nelson M.N."/>
            <person name="Wang X."/>
            <person name="Paterson A.H."/>
            <person name="King G."/>
            <person name="Bancroft I."/>
            <person name="Chalhoub B."/>
            <person name="Sharpe A.G."/>
        </authorList>
    </citation>
    <scope>NUCLEOTIDE SEQUENCE</scope>
    <source>
        <strain evidence="6 7">cv. TO1000</strain>
    </source>
</reference>
<dbReference type="GO" id="GO:0005975">
    <property type="term" value="P:carbohydrate metabolic process"/>
    <property type="evidence" value="ECO:0007669"/>
    <property type="project" value="InterPro"/>
</dbReference>
<evidence type="ECO:0000256" key="4">
    <source>
        <dbReference type="RuleBase" id="RU361168"/>
    </source>
</evidence>
<dbReference type="HOGENOM" id="CLU_730273_0_0_1"/>
<comment type="catalytic activity">
    <reaction evidence="4">
        <text>Hydrolysis of terminal, non-reducing alpha-D-galactose residues in alpha-D-galactosides, including galactose oligosaccharides, galactomannans and galactolipids.</text>
        <dbReference type="EC" id="3.2.1.22"/>
    </reaction>
</comment>
<dbReference type="EnsemblPlants" id="Bo6g057650.1">
    <property type="protein sequence ID" value="Bo6g057650.1"/>
    <property type="gene ID" value="Bo6g057650"/>
</dbReference>
<reference evidence="6" key="2">
    <citation type="submission" date="2015-03" db="UniProtKB">
        <authorList>
            <consortium name="EnsemblPlants"/>
        </authorList>
    </citation>
    <scope>IDENTIFICATION</scope>
</reference>